<gene>
    <name evidence="2" type="ORF">SAMN05444515_10257</name>
</gene>
<keyword evidence="3" id="KW-1185">Reference proteome</keyword>
<evidence type="ECO:0000313" key="3">
    <source>
        <dbReference type="Proteomes" id="UP000199256"/>
    </source>
</evidence>
<dbReference type="RefSeq" id="WP_090250698.1">
    <property type="nucleotide sequence ID" value="NZ_FOAA01000002.1"/>
</dbReference>
<dbReference type="InterPro" id="IPR050993">
    <property type="entry name" value="Isochorismatase_domain"/>
</dbReference>
<protein>
    <submittedName>
        <fullName evidence="2">Nicotinamidase-related amidase</fullName>
    </submittedName>
</protein>
<dbReference type="Proteomes" id="UP000199256">
    <property type="component" value="Unassembled WGS sequence"/>
</dbReference>
<dbReference type="EMBL" id="FOAA01000002">
    <property type="protein sequence ID" value="SEK44927.1"/>
    <property type="molecule type" value="Genomic_DNA"/>
</dbReference>
<feature type="domain" description="Isochorismatase-like" evidence="1">
    <location>
        <begin position="13"/>
        <end position="163"/>
    </location>
</feature>
<dbReference type="Gene3D" id="3.40.50.850">
    <property type="entry name" value="Isochorismatase-like"/>
    <property type="match status" value="1"/>
</dbReference>
<accession>A0A1H7H5A7</accession>
<name>A0A1H7H5A7_9GAMM</name>
<dbReference type="CDD" id="cd01012">
    <property type="entry name" value="YcaC_related"/>
    <property type="match status" value="1"/>
</dbReference>
<dbReference type="OrthoDB" id="9796958at2"/>
<dbReference type="STRING" id="1396821.SAMN05444515_10257"/>
<proteinExistence type="predicted"/>
<evidence type="ECO:0000259" key="1">
    <source>
        <dbReference type="Pfam" id="PF00857"/>
    </source>
</evidence>
<dbReference type="Pfam" id="PF00857">
    <property type="entry name" value="Isochorismatase"/>
    <property type="match status" value="1"/>
</dbReference>
<organism evidence="2 3">
    <name type="scientific">Ectothiorhodospira marina</name>
    <dbReference type="NCBI Taxonomy" id="1396821"/>
    <lineage>
        <taxon>Bacteria</taxon>
        <taxon>Pseudomonadati</taxon>
        <taxon>Pseudomonadota</taxon>
        <taxon>Gammaproteobacteria</taxon>
        <taxon>Chromatiales</taxon>
        <taxon>Ectothiorhodospiraceae</taxon>
        <taxon>Ectothiorhodospira</taxon>
    </lineage>
</organism>
<reference evidence="3" key="1">
    <citation type="submission" date="2016-10" db="EMBL/GenBank/DDBJ databases">
        <authorList>
            <person name="Varghese N."/>
            <person name="Submissions S."/>
        </authorList>
    </citation>
    <scope>NUCLEOTIDE SEQUENCE [LARGE SCALE GENOMIC DNA]</scope>
    <source>
        <strain evidence="3">DSM 241</strain>
    </source>
</reference>
<dbReference type="SUPFAM" id="SSF52499">
    <property type="entry name" value="Isochorismatase-like hydrolases"/>
    <property type="match status" value="1"/>
</dbReference>
<sequence length="186" mass="20386">MMDLLCDRDRSHLLVVDIQEKLAVAMDEAERAQVYRNAGRLAQAAGILNIPVTVTEQYPQGIGHTAHAVLEQAPQAARVLDKTTFSCCGAPGIMDALKSARRPQVILCGMEAHVCVLQTALGLTQEGFQVFVVEDGVCSRNPRNRDNALARMAQAGVTVTNAESVMFEWLGECTHPRFKDLLKLIR</sequence>
<dbReference type="PANTHER" id="PTHR14119">
    <property type="entry name" value="HYDROLASE"/>
    <property type="match status" value="1"/>
</dbReference>
<dbReference type="AlphaFoldDB" id="A0A1H7H5A7"/>
<evidence type="ECO:0000313" key="2">
    <source>
        <dbReference type="EMBL" id="SEK44927.1"/>
    </source>
</evidence>
<dbReference type="InterPro" id="IPR000868">
    <property type="entry name" value="Isochorismatase-like_dom"/>
</dbReference>
<dbReference type="PANTHER" id="PTHR14119:SF3">
    <property type="entry name" value="ISOCHORISMATASE DOMAIN-CONTAINING PROTEIN 2"/>
    <property type="match status" value="1"/>
</dbReference>
<dbReference type="InterPro" id="IPR036380">
    <property type="entry name" value="Isochorismatase-like_sf"/>
</dbReference>